<dbReference type="InterPro" id="IPR038765">
    <property type="entry name" value="Papain-like_cys_pep_sf"/>
</dbReference>
<dbReference type="PANTHER" id="PTHR33490:SF1">
    <property type="entry name" value="SLL1233 PROTEIN"/>
    <property type="match status" value="1"/>
</dbReference>
<dbReference type="EMBL" id="JAUKVY010000017">
    <property type="protein sequence ID" value="MDO1535022.1"/>
    <property type="molecule type" value="Genomic_DNA"/>
</dbReference>
<feature type="domain" description="Transglutaminase-like" evidence="1">
    <location>
        <begin position="175"/>
        <end position="251"/>
    </location>
</feature>
<sequence>MAIRYDITHTTVYRYKTPVTFGLHRVMFRPRDSHDLRVLATDLVVSPEAYVRMIHDPHSNSVALVQPMGEARELRIVCSFTIEHLPTPIDELALDPAAEVLPFAYSLEDRLDLEHYLRPHHEDPDGTLIRWAHQFLHTDQPNNTRDVLTRMNAHIGQSLRYAARDEEGTQTPLETLTLGSGSCRDYALLMMEAARRLGIATRFVSGYLYDAALDTGEPAEPGLAVSGAGSTHAWLHAYLPGAGWIAFDPTNNLMGGAQLIRVGVARDPALAAPISGSWYGEPEAYEGLEATVMVRRISG</sequence>
<proteinExistence type="predicted"/>
<dbReference type="SUPFAM" id="SSF54001">
    <property type="entry name" value="Cysteine proteinases"/>
    <property type="match status" value="1"/>
</dbReference>
<accession>A0ABT8S9Y1</accession>
<evidence type="ECO:0000313" key="2">
    <source>
        <dbReference type="EMBL" id="MDO1535022.1"/>
    </source>
</evidence>
<comment type="caution">
    <text evidence="2">The sequence shown here is derived from an EMBL/GenBank/DDBJ whole genome shotgun (WGS) entry which is preliminary data.</text>
</comment>
<organism evidence="2 3">
    <name type="scientific">Variovorax ginsengisoli</name>
    <dbReference type="NCBI Taxonomy" id="363844"/>
    <lineage>
        <taxon>Bacteria</taxon>
        <taxon>Pseudomonadati</taxon>
        <taxon>Pseudomonadota</taxon>
        <taxon>Betaproteobacteria</taxon>
        <taxon>Burkholderiales</taxon>
        <taxon>Comamonadaceae</taxon>
        <taxon>Variovorax</taxon>
    </lineage>
</organism>
<dbReference type="InterPro" id="IPR013589">
    <property type="entry name" value="Bac_transglu_N"/>
</dbReference>
<dbReference type="SMART" id="SM00460">
    <property type="entry name" value="TGc"/>
    <property type="match status" value="1"/>
</dbReference>
<reference evidence="2" key="1">
    <citation type="submission" date="2023-06" db="EMBL/GenBank/DDBJ databases">
        <authorList>
            <person name="Jiang Y."/>
            <person name="Liu Q."/>
        </authorList>
    </citation>
    <scope>NUCLEOTIDE SEQUENCE</scope>
    <source>
        <strain evidence="2">CGMCC 1.12090</strain>
    </source>
</reference>
<dbReference type="Pfam" id="PF08379">
    <property type="entry name" value="Bact_transglu_N"/>
    <property type="match status" value="1"/>
</dbReference>
<name>A0ABT8S9Y1_9BURK</name>
<dbReference type="Pfam" id="PF01841">
    <property type="entry name" value="Transglut_core"/>
    <property type="match status" value="1"/>
</dbReference>
<evidence type="ECO:0000313" key="3">
    <source>
        <dbReference type="Proteomes" id="UP001169027"/>
    </source>
</evidence>
<keyword evidence="3" id="KW-1185">Reference proteome</keyword>
<gene>
    <name evidence="2" type="ORF">Q2T77_22260</name>
</gene>
<dbReference type="RefSeq" id="WP_301812756.1">
    <property type="nucleotide sequence ID" value="NZ_JAUJZH010000017.1"/>
</dbReference>
<dbReference type="InterPro" id="IPR002931">
    <property type="entry name" value="Transglutaminase-like"/>
</dbReference>
<protein>
    <submittedName>
        <fullName evidence="2">Transglutaminase family protein</fullName>
    </submittedName>
</protein>
<dbReference type="Gene3D" id="3.10.620.30">
    <property type="match status" value="1"/>
</dbReference>
<dbReference type="Proteomes" id="UP001169027">
    <property type="component" value="Unassembled WGS sequence"/>
</dbReference>
<dbReference type="PANTHER" id="PTHR33490">
    <property type="entry name" value="BLR5614 PROTEIN-RELATED"/>
    <property type="match status" value="1"/>
</dbReference>
<evidence type="ECO:0000259" key="1">
    <source>
        <dbReference type="SMART" id="SM00460"/>
    </source>
</evidence>